<evidence type="ECO:0000256" key="5">
    <source>
        <dbReference type="ARBA" id="ARBA00022722"/>
    </source>
</evidence>
<dbReference type="InterPro" id="IPR036397">
    <property type="entry name" value="RNaseH_sf"/>
</dbReference>
<feature type="region of interest" description="Disordered" evidence="10">
    <location>
        <begin position="562"/>
        <end position="594"/>
    </location>
</feature>
<evidence type="ECO:0000259" key="11">
    <source>
        <dbReference type="PROSITE" id="PS50994"/>
    </source>
</evidence>
<feature type="region of interest" description="Disordered" evidence="10">
    <location>
        <begin position="1438"/>
        <end position="1457"/>
    </location>
</feature>
<evidence type="ECO:0000313" key="12">
    <source>
        <dbReference type="EMBL" id="KAL0152666.1"/>
    </source>
</evidence>
<evidence type="ECO:0000256" key="8">
    <source>
        <dbReference type="ARBA" id="ARBA00022918"/>
    </source>
</evidence>
<keyword evidence="8" id="KW-0695">RNA-directed DNA polymerase</keyword>
<dbReference type="Pfam" id="PF17921">
    <property type="entry name" value="Integrase_H2C2"/>
    <property type="match status" value="1"/>
</dbReference>
<dbReference type="InterPro" id="IPR041588">
    <property type="entry name" value="Integrase_H2C2"/>
</dbReference>
<evidence type="ECO:0000256" key="2">
    <source>
        <dbReference type="ARBA" id="ARBA00012180"/>
    </source>
</evidence>
<dbReference type="Pfam" id="PF00078">
    <property type="entry name" value="RVT_1"/>
    <property type="match status" value="1"/>
</dbReference>
<dbReference type="PANTHER" id="PTHR37984">
    <property type="entry name" value="PROTEIN CBG26694"/>
    <property type="match status" value="1"/>
</dbReference>
<dbReference type="Gene3D" id="1.10.340.70">
    <property type="match status" value="1"/>
</dbReference>
<dbReference type="Pfam" id="PF17917">
    <property type="entry name" value="RT_RNaseH"/>
    <property type="match status" value="1"/>
</dbReference>
<dbReference type="InterPro" id="IPR012337">
    <property type="entry name" value="RNaseH-like_sf"/>
</dbReference>
<dbReference type="CDD" id="cd09274">
    <property type="entry name" value="RNase_HI_RT_Ty3"/>
    <property type="match status" value="1"/>
</dbReference>
<feature type="compositionally biased region" description="Basic and acidic residues" evidence="10">
    <location>
        <begin position="1361"/>
        <end position="1380"/>
    </location>
</feature>
<keyword evidence="5" id="KW-0540">Nuclease</keyword>
<feature type="region of interest" description="Disordered" evidence="10">
    <location>
        <begin position="276"/>
        <end position="310"/>
    </location>
</feature>
<comment type="caution">
    <text evidence="12">The sequence shown here is derived from an EMBL/GenBank/DDBJ whole genome shotgun (WGS) entry which is preliminary data.</text>
</comment>
<dbReference type="Gene3D" id="3.10.10.10">
    <property type="entry name" value="HIV Type 1 Reverse Transcriptase, subunit A, domain 1"/>
    <property type="match status" value="1"/>
</dbReference>
<keyword evidence="6" id="KW-0255">Endonuclease</keyword>
<protein>
    <recommendedName>
        <fullName evidence="9">Gypsy retrotransposon integrase-like protein 1</fullName>
        <ecNumber evidence="2">3.1.26.4</ecNumber>
    </recommendedName>
</protein>
<dbReference type="InterPro" id="IPR050951">
    <property type="entry name" value="Retrovirus_Pol_polyprotein"/>
</dbReference>
<feature type="compositionally biased region" description="Basic and acidic residues" evidence="10">
    <location>
        <begin position="564"/>
        <end position="576"/>
    </location>
</feature>
<evidence type="ECO:0000256" key="3">
    <source>
        <dbReference type="ARBA" id="ARBA00022679"/>
    </source>
</evidence>
<evidence type="ECO:0000256" key="10">
    <source>
        <dbReference type="SAM" id="MobiDB-lite"/>
    </source>
</evidence>
<dbReference type="EC" id="3.1.26.4" evidence="2"/>
<proteinExistence type="inferred from homology"/>
<comment type="similarity">
    <text evidence="1">Belongs to the beta type-B retroviral polymerase family. HERV class-II K(HML-2) pol subfamily.</text>
</comment>
<dbReference type="FunFam" id="3.10.20.370:FF:000001">
    <property type="entry name" value="Retrovirus-related Pol polyprotein from transposon 17.6-like protein"/>
    <property type="match status" value="1"/>
</dbReference>
<dbReference type="PANTHER" id="PTHR37984:SF15">
    <property type="entry name" value="INTEGRASE CATALYTIC DOMAIN-CONTAINING PROTEIN"/>
    <property type="match status" value="1"/>
</dbReference>
<dbReference type="CDD" id="cd01647">
    <property type="entry name" value="RT_LTR"/>
    <property type="match status" value="1"/>
</dbReference>
<dbReference type="InterPro" id="IPR001584">
    <property type="entry name" value="Integrase_cat-core"/>
</dbReference>
<accession>A0ABD0MUK5</accession>
<feature type="region of interest" description="Disordered" evidence="10">
    <location>
        <begin position="1316"/>
        <end position="1389"/>
    </location>
</feature>
<keyword evidence="3" id="KW-0808">Transferase</keyword>
<gene>
    <name evidence="12" type="ORF">M9458_052389</name>
</gene>
<dbReference type="PROSITE" id="PS50994">
    <property type="entry name" value="INTEGRASE"/>
    <property type="match status" value="1"/>
</dbReference>
<keyword evidence="4" id="KW-0548">Nucleotidyltransferase</keyword>
<dbReference type="InterPro" id="IPR043502">
    <property type="entry name" value="DNA/RNA_pol_sf"/>
</dbReference>
<feature type="region of interest" description="Disordered" evidence="10">
    <location>
        <begin position="187"/>
        <end position="232"/>
    </location>
</feature>
<dbReference type="FunFam" id="3.30.420.10:FF:000032">
    <property type="entry name" value="Retrovirus-related Pol polyprotein from transposon 297-like Protein"/>
    <property type="match status" value="1"/>
</dbReference>
<feature type="compositionally biased region" description="Low complexity" evidence="10">
    <location>
        <begin position="214"/>
        <end position="224"/>
    </location>
</feature>
<dbReference type="Gene3D" id="3.30.70.270">
    <property type="match status" value="1"/>
</dbReference>
<dbReference type="FunFam" id="1.10.340.70:FF:000001">
    <property type="entry name" value="Retrovirus-related Pol polyprotein from transposon gypsy-like Protein"/>
    <property type="match status" value="1"/>
</dbReference>
<evidence type="ECO:0000256" key="1">
    <source>
        <dbReference type="ARBA" id="ARBA00010879"/>
    </source>
</evidence>
<evidence type="ECO:0000256" key="6">
    <source>
        <dbReference type="ARBA" id="ARBA00022759"/>
    </source>
</evidence>
<feature type="domain" description="Integrase catalytic" evidence="11">
    <location>
        <begin position="1141"/>
        <end position="1299"/>
    </location>
</feature>
<dbReference type="EMBL" id="JAMKFB020000189">
    <property type="protein sequence ID" value="KAL0152666.1"/>
    <property type="molecule type" value="Genomic_DNA"/>
</dbReference>
<dbReference type="Gene3D" id="3.30.420.10">
    <property type="entry name" value="Ribonuclease H-like superfamily/Ribonuclease H"/>
    <property type="match status" value="1"/>
</dbReference>
<dbReference type="SUPFAM" id="SSF56672">
    <property type="entry name" value="DNA/RNA polymerases"/>
    <property type="match status" value="1"/>
</dbReference>
<feature type="non-terminal residue" evidence="12">
    <location>
        <position position="1488"/>
    </location>
</feature>
<dbReference type="Gene3D" id="3.10.20.370">
    <property type="match status" value="1"/>
</dbReference>
<dbReference type="SUPFAM" id="SSF53098">
    <property type="entry name" value="Ribonuclease H-like"/>
    <property type="match status" value="1"/>
</dbReference>
<dbReference type="InterPro" id="IPR041373">
    <property type="entry name" value="RT_RNaseH"/>
</dbReference>
<dbReference type="Pfam" id="PF00665">
    <property type="entry name" value="rve"/>
    <property type="match status" value="1"/>
</dbReference>
<dbReference type="InterPro" id="IPR000477">
    <property type="entry name" value="RT_dom"/>
</dbReference>
<organism evidence="12 13">
    <name type="scientific">Cirrhinus mrigala</name>
    <name type="common">Mrigala</name>
    <dbReference type="NCBI Taxonomy" id="683832"/>
    <lineage>
        <taxon>Eukaryota</taxon>
        <taxon>Metazoa</taxon>
        <taxon>Chordata</taxon>
        <taxon>Craniata</taxon>
        <taxon>Vertebrata</taxon>
        <taxon>Euteleostomi</taxon>
        <taxon>Actinopterygii</taxon>
        <taxon>Neopterygii</taxon>
        <taxon>Teleostei</taxon>
        <taxon>Ostariophysi</taxon>
        <taxon>Cypriniformes</taxon>
        <taxon>Cyprinidae</taxon>
        <taxon>Labeoninae</taxon>
        <taxon>Labeonini</taxon>
        <taxon>Cirrhinus</taxon>
    </lineage>
</organism>
<evidence type="ECO:0000256" key="4">
    <source>
        <dbReference type="ARBA" id="ARBA00022695"/>
    </source>
</evidence>
<dbReference type="GO" id="GO:0003964">
    <property type="term" value="F:RNA-directed DNA polymerase activity"/>
    <property type="evidence" value="ECO:0007669"/>
    <property type="project" value="UniProtKB-KW"/>
</dbReference>
<dbReference type="Proteomes" id="UP001529510">
    <property type="component" value="Unassembled WGS sequence"/>
</dbReference>
<keyword evidence="13" id="KW-1185">Reference proteome</keyword>
<name>A0ABD0MUK5_CIRMR</name>
<reference evidence="12 13" key="1">
    <citation type="submission" date="2024-05" db="EMBL/GenBank/DDBJ databases">
        <title>Genome sequencing and assembly of Indian major carp, Cirrhinus mrigala (Hamilton, 1822).</title>
        <authorList>
            <person name="Mohindra V."/>
            <person name="Chowdhury L.M."/>
            <person name="Lal K."/>
            <person name="Jena J.K."/>
        </authorList>
    </citation>
    <scope>NUCLEOTIDE SEQUENCE [LARGE SCALE GENOMIC DNA]</scope>
    <source>
        <strain evidence="12">CM1030</strain>
        <tissue evidence="12">Blood</tissue>
    </source>
</reference>
<evidence type="ECO:0000256" key="7">
    <source>
        <dbReference type="ARBA" id="ARBA00022801"/>
    </source>
</evidence>
<sequence>MDASQILRDQVSAALWQLGEESLMDVCRYLKCDGLDGGESRGKARRALIKMAENALDALEENAESKEIKQYCADLLLFIEKHSKRSNQPDQEDQLEETAPREVLGKCFSPYPSPIKTTDVPPKSCLEPTHPLPEATIGLIAVIQCKFLHSIETGLLSDAVKFQILPFLSDVSITDEELIQKVDEAAKVKSERQEKRKRSTGKTPKVQELHSDSQAKPTSSQSPSKPKESNQAAAIKTVKGNEPKLDTLNAQQILEELCREMKQMFLAVMEANPCPPAQKQRDHVGKRAGTTESGPAVVQEQVPRSERPPPNPALQLITALKETAAGAPSAVNVINYIPPQHQPQLVSLVGSRYIVDFLAANDTHIPYIGWIEVSFRLGSDPTTTNNLQVPILMSSDPAVASDPIIGYNVIEAIMNVDEGKTKCGKRQLAQKVSRAFAITVKTAHRVVKLMQNGDSENGVVHTGGKRVFLPANQITTVYIRAHVSSQAQGRQMCFSSDMLNPPPEGLIYNDGLVQIPIKRAPYIPISVANTSDRTICLDHHRIIGYLEPVKAVYTAPVQMEENETTAKMKESTETKYSETSNTPPPNTKQARIPTSWDPPVELCQLSEGQQKAVRRVLREECEPFAYDSDDVGCIPSLKMHITLHDTSPVQKTYMSVPKPLHNEVKEYLQDLLRRGWMPSRSPYLSPVVCVRKKDGTLRLCVDFRELNCKSVPDRHPIPRIQDMLDALGGSSWFSVLDQGKAYHQGYLDEESRPLTAFITPWGLFEWVRIPFGLSSAPRRVPEEHGALFGRSEGHDLPLEVLNQLVDALTQPPVLGYPEFTEPFVLHCDASQVGLGAVLYQGQRGKMKVIAYGSRTLSPSKKRYHLHSGKLEFLVLKWAICERFWDYLYHAPSFVVYTDNPSLTYVLTTAKLNATGHRWVAELADYNFTIRYRPGKNNSDADGLSHMPLNTEDYMRSCTAEVSQDVISASMERVVAERRNPCWGVGLIQVSALSLVKDSETSQPLTPDQIHKAQGEDEILSRVLWYKSQNRRPNRTEVKAENPAVAILLKQWLKINVGQDGVCRTSRREQLLLPKAYHPWVFKELHQDMCHLGVESSLDLIRERFYWPQMSTDVEHFVTRVCECLKKKKPSRQTRAPLIPIQTTYPFQLVSIDFLHLEKCKHGYEYILAVMDHFTRFTQAYATRNKAAKTEANEIFNDFALKFGFPSRLHHDMGKEFENRLMASLKKLSGIQGSHTTPYHPQGNGQVERFNCTLLSVLRTLKDKEKEDWKESLAKVVRAYNCTKNEATGYAPYYLIFGRSPRPPVELLFNLGQDESHETYDDYESSGKRPPPRRLNSPQKPHPQRGPWENTDLLGEPGVQSEGEKSRWQPRLRDQPRERASRQRPQKQALLNPLAEPFQPQWHRPQCHEEDVPLQSEEDVPLQSQRPDLGCDRLEYGESRANSLPSTPVVQQRVRQRPQRLRHQPVVLSYDILGQPSLVPRNCKVTETQ</sequence>
<keyword evidence="7" id="KW-0378">Hydrolase</keyword>
<dbReference type="GO" id="GO:0004523">
    <property type="term" value="F:RNA-DNA hybrid ribonuclease activity"/>
    <property type="evidence" value="ECO:0007669"/>
    <property type="project" value="UniProtKB-EC"/>
</dbReference>
<evidence type="ECO:0000256" key="9">
    <source>
        <dbReference type="ARBA" id="ARBA00039658"/>
    </source>
</evidence>
<dbReference type="InterPro" id="IPR043128">
    <property type="entry name" value="Rev_trsase/Diguanyl_cyclase"/>
</dbReference>
<evidence type="ECO:0000313" key="13">
    <source>
        <dbReference type="Proteomes" id="UP001529510"/>
    </source>
</evidence>